<accession>F8NV99</accession>
<evidence type="ECO:0000256" key="1">
    <source>
        <dbReference type="SAM" id="Phobius"/>
    </source>
</evidence>
<feature type="transmembrane region" description="Helical" evidence="1">
    <location>
        <begin position="71"/>
        <end position="92"/>
    </location>
</feature>
<reference evidence="2" key="1">
    <citation type="submission" date="2011-04" db="EMBL/GenBank/DDBJ databases">
        <title>Evolution of plant cell wall degrading machinery underlies the functional diversity of forest fungi.</title>
        <authorList>
            <consortium name="US DOE Joint Genome Institute (JGI-PGF)"/>
            <person name="Eastwood D.C."/>
            <person name="Floudas D."/>
            <person name="Binder M."/>
            <person name="Majcherczyk A."/>
            <person name="Schneider P."/>
            <person name="Aerts A."/>
            <person name="Asiegbu F.O."/>
            <person name="Baker S.E."/>
            <person name="Barry K."/>
            <person name="Bendiksby M."/>
            <person name="Blumentritt M."/>
            <person name="Coutinho P.M."/>
            <person name="Cullen D."/>
            <person name="Cullen D."/>
            <person name="Gathman A."/>
            <person name="Goodell B."/>
            <person name="Henrissat B."/>
            <person name="Ihrmark K."/>
            <person name="Kauserud H."/>
            <person name="Kohler A."/>
            <person name="LaButti K."/>
            <person name="Lapidus A."/>
            <person name="Lavin J.L."/>
            <person name="Lee Y.-H."/>
            <person name="Lindquist E."/>
            <person name="Lilly W."/>
            <person name="Lucas S."/>
            <person name="Morin E."/>
            <person name="Murat C."/>
            <person name="Oguiza J.A."/>
            <person name="Park J."/>
            <person name="Pisabarro A.G."/>
            <person name="Riley R."/>
            <person name="Rosling A."/>
            <person name="Salamov A."/>
            <person name="Schmidt O."/>
            <person name="Schmutz J."/>
            <person name="Skrede I."/>
            <person name="Stenlid J."/>
            <person name="Wiebenga A."/>
            <person name="Xie X."/>
            <person name="Kues U."/>
            <person name="Hibbett D.S."/>
            <person name="Hoffmeister D."/>
            <person name="Hogberg N."/>
            <person name="Martin F."/>
            <person name="Grigoriev I.V."/>
            <person name="Watkinson S.C."/>
        </authorList>
    </citation>
    <scope>NUCLEOTIDE SEQUENCE</scope>
    <source>
        <strain evidence="2">S7.9</strain>
    </source>
</reference>
<evidence type="ECO:0000313" key="2">
    <source>
        <dbReference type="EMBL" id="EGO26000.1"/>
    </source>
</evidence>
<dbReference type="RefSeq" id="XP_007318122.1">
    <property type="nucleotide sequence ID" value="XM_007318060.1"/>
</dbReference>
<dbReference type="HOGENOM" id="CLU_1928867_0_0_1"/>
<sequence>MRVKLKVVLGGGDGRDITRPARIIKTSCDWKPIYCQWIDIIALQSSIIYAHILLEGAEFHDRTIPRKQRGIVLFPWVFILLYATYIWAVLGIQGYELQRTYLPSTLTLAPPCTAHITPDTAEITVYSVGTS</sequence>
<keyword evidence="1" id="KW-0812">Transmembrane</keyword>
<protein>
    <submittedName>
        <fullName evidence="2">Uncharacterized protein</fullName>
    </submittedName>
</protein>
<keyword evidence="1" id="KW-0472">Membrane</keyword>
<dbReference type="EMBL" id="GL945433">
    <property type="protein sequence ID" value="EGO26000.1"/>
    <property type="molecule type" value="Genomic_DNA"/>
</dbReference>
<keyword evidence="1" id="KW-1133">Transmembrane helix</keyword>
<dbReference type="GeneID" id="18819141"/>
<dbReference type="AlphaFoldDB" id="F8NV99"/>
<gene>
    <name evidence="2" type="ORF">SERLADRAFT_466920</name>
</gene>
<proteinExistence type="predicted"/>
<name>F8NV99_SERL9</name>
<organism>
    <name type="scientific">Serpula lacrymans var. lacrymans (strain S7.9)</name>
    <name type="common">Dry rot fungus</name>
    <dbReference type="NCBI Taxonomy" id="578457"/>
    <lineage>
        <taxon>Eukaryota</taxon>
        <taxon>Fungi</taxon>
        <taxon>Dikarya</taxon>
        <taxon>Basidiomycota</taxon>
        <taxon>Agaricomycotina</taxon>
        <taxon>Agaricomycetes</taxon>
        <taxon>Agaricomycetidae</taxon>
        <taxon>Boletales</taxon>
        <taxon>Coniophorineae</taxon>
        <taxon>Serpulaceae</taxon>
        <taxon>Serpula</taxon>
    </lineage>
</organism>
<dbReference type="Proteomes" id="UP000008064">
    <property type="component" value="Unassembled WGS sequence"/>
</dbReference>
<dbReference type="KEGG" id="sla:SERLADRAFT_466920"/>